<dbReference type="Proteomes" id="UP000679725">
    <property type="component" value="Unassembled WGS sequence"/>
</dbReference>
<evidence type="ECO:0000313" key="1">
    <source>
        <dbReference type="EMBL" id="CAG5073295.1"/>
    </source>
</evidence>
<name>A0ABM8UWX7_9BACT</name>
<organism evidence="1 2">
    <name type="scientific">Dyadobacter linearis</name>
    <dbReference type="NCBI Taxonomy" id="2823330"/>
    <lineage>
        <taxon>Bacteria</taxon>
        <taxon>Pseudomonadati</taxon>
        <taxon>Bacteroidota</taxon>
        <taxon>Cytophagia</taxon>
        <taxon>Cytophagales</taxon>
        <taxon>Spirosomataceae</taxon>
        <taxon>Dyadobacter</taxon>
    </lineage>
</organism>
<protein>
    <submittedName>
        <fullName evidence="1">Uncharacterized protein</fullName>
    </submittedName>
</protein>
<reference evidence="1 2" key="1">
    <citation type="submission" date="2021-04" db="EMBL/GenBank/DDBJ databases">
        <authorList>
            <person name="Rodrigo-Torres L."/>
            <person name="Arahal R. D."/>
            <person name="Lucena T."/>
        </authorList>
    </citation>
    <scope>NUCLEOTIDE SEQUENCE [LARGE SCALE GENOMIC DNA]</scope>
    <source>
        <strain evidence="1 2">CECT 9623</strain>
    </source>
</reference>
<proteinExistence type="predicted"/>
<evidence type="ECO:0000313" key="2">
    <source>
        <dbReference type="Proteomes" id="UP000679725"/>
    </source>
</evidence>
<sequence length="52" mass="5975">MKFIANTVSKPVLGREATKLIKAIKKDQHVANEQAMETIKRIIDRRANQKNK</sequence>
<accession>A0ABM8UWX7</accession>
<gene>
    <name evidence="1" type="ORF">DYBT9623_04767</name>
</gene>
<dbReference type="RefSeq" id="WP_215236028.1">
    <property type="nucleotide sequence ID" value="NZ_CAJRAU010000008.1"/>
</dbReference>
<comment type="caution">
    <text evidence="1">The sequence shown here is derived from an EMBL/GenBank/DDBJ whole genome shotgun (WGS) entry which is preliminary data.</text>
</comment>
<dbReference type="EMBL" id="CAJRAU010000008">
    <property type="protein sequence ID" value="CAG5073295.1"/>
    <property type="molecule type" value="Genomic_DNA"/>
</dbReference>
<keyword evidence="2" id="KW-1185">Reference proteome</keyword>